<dbReference type="SUPFAM" id="SSF53822">
    <property type="entry name" value="Periplasmic binding protein-like I"/>
    <property type="match status" value="1"/>
</dbReference>
<dbReference type="Gene3D" id="3.40.50.2300">
    <property type="match status" value="2"/>
</dbReference>
<keyword evidence="2" id="KW-0805">Transcription regulation</keyword>
<evidence type="ECO:0000256" key="2">
    <source>
        <dbReference type="ARBA" id="ARBA00023015"/>
    </source>
</evidence>
<dbReference type="eggNOG" id="COG1609">
    <property type="taxonomic scope" value="Bacteria"/>
</dbReference>
<dbReference type="InterPro" id="IPR010982">
    <property type="entry name" value="Lambda_DNA-bd_dom_sf"/>
</dbReference>
<dbReference type="PROSITE" id="PS50932">
    <property type="entry name" value="HTH_LACI_2"/>
    <property type="match status" value="1"/>
</dbReference>
<dbReference type="PRINTS" id="PR00036">
    <property type="entry name" value="HTHLACI"/>
</dbReference>
<gene>
    <name evidence="6" type="ORF">CD32_11445</name>
</gene>
<dbReference type="CDD" id="cd01392">
    <property type="entry name" value="HTH_LacI"/>
    <property type="match status" value="1"/>
</dbReference>
<evidence type="ECO:0000256" key="3">
    <source>
        <dbReference type="ARBA" id="ARBA00023125"/>
    </source>
</evidence>
<dbReference type="Gene3D" id="1.10.260.40">
    <property type="entry name" value="lambda repressor-like DNA-binding domains"/>
    <property type="match status" value="1"/>
</dbReference>
<dbReference type="SMART" id="SM00354">
    <property type="entry name" value="HTH_LACI"/>
    <property type="match status" value="1"/>
</dbReference>
<dbReference type="EMBL" id="JPVP01000055">
    <property type="protein sequence ID" value="KGR85053.1"/>
    <property type="molecule type" value="Genomic_DNA"/>
</dbReference>
<dbReference type="InterPro" id="IPR028082">
    <property type="entry name" value="Peripla_BP_I"/>
</dbReference>
<reference evidence="6 7" key="1">
    <citation type="submission" date="2014-02" db="EMBL/GenBank/DDBJ databases">
        <title>Draft genome sequence of Lysinibacillus odysseyi NBRC 100172.</title>
        <authorList>
            <person name="Zhang F."/>
            <person name="Wang G."/>
            <person name="Zhang L."/>
        </authorList>
    </citation>
    <scope>NUCLEOTIDE SEQUENCE [LARGE SCALE GENOMIC DNA]</scope>
    <source>
        <strain evidence="6 7">NBRC 100172</strain>
    </source>
</reference>
<evidence type="ECO:0000256" key="4">
    <source>
        <dbReference type="ARBA" id="ARBA00023163"/>
    </source>
</evidence>
<sequence length="327" mass="35952">MATIKDVAKHAGVSVATVSRYLNKKGYVSEEAKNKIEVSIKQLDYRPNDIARSLSTKRMQTIGLIVPDITNPFFPEIARAIEDTALLEGYTVVLCNSDEQVHKERHYIETLKQKYVAGFIIATNQLEREYYTGLNVPLVLLDRITDSQIPSVSSRNKNGAALGTEYLLSCGVKEIACISGPQDVVPAFERTQGFLKAVEGLDIKTHIVESQFHFKEAEKAAFELLSAHPGIDGIFAGSDIIAIGVQRAVHRLGLSVPNDIQIVGYDGISLGEMVTPSLTTVDQNIYQLGETAVKMLLNIIKGKSVDNEHVIIDPSLIVRDSTKEKSK</sequence>
<dbReference type="STRING" id="1220589.CD32_11445"/>
<dbReference type="GO" id="GO:0003700">
    <property type="term" value="F:DNA-binding transcription factor activity"/>
    <property type="evidence" value="ECO:0007669"/>
    <property type="project" value="TreeGrafter"/>
</dbReference>
<accession>A0A0A3IQA9</accession>
<dbReference type="AlphaFoldDB" id="A0A0A3IQA9"/>
<dbReference type="Proteomes" id="UP000030437">
    <property type="component" value="Unassembled WGS sequence"/>
</dbReference>
<keyword evidence="4" id="KW-0804">Transcription</keyword>
<keyword evidence="7" id="KW-1185">Reference proteome</keyword>
<comment type="caution">
    <text evidence="6">The sequence shown here is derived from an EMBL/GenBank/DDBJ whole genome shotgun (WGS) entry which is preliminary data.</text>
</comment>
<feature type="domain" description="HTH lacI-type" evidence="5">
    <location>
        <begin position="2"/>
        <end position="56"/>
    </location>
</feature>
<keyword evidence="1" id="KW-0678">Repressor</keyword>
<proteinExistence type="predicted"/>
<evidence type="ECO:0000313" key="6">
    <source>
        <dbReference type="EMBL" id="KGR85053.1"/>
    </source>
</evidence>
<dbReference type="PANTHER" id="PTHR30146">
    <property type="entry name" value="LACI-RELATED TRANSCRIPTIONAL REPRESSOR"/>
    <property type="match status" value="1"/>
</dbReference>
<organism evidence="6 7">
    <name type="scientific">Lysinibacillus odysseyi 34hs-1 = NBRC 100172</name>
    <dbReference type="NCBI Taxonomy" id="1220589"/>
    <lineage>
        <taxon>Bacteria</taxon>
        <taxon>Bacillati</taxon>
        <taxon>Bacillota</taxon>
        <taxon>Bacilli</taxon>
        <taxon>Bacillales</taxon>
        <taxon>Bacillaceae</taxon>
        <taxon>Lysinibacillus</taxon>
    </lineage>
</organism>
<dbReference type="InterPro" id="IPR000843">
    <property type="entry name" value="HTH_LacI"/>
</dbReference>
<dbReference type="OrthoDB" id="9796186at2"/>
<dbReference type="SUPFAM" id="SSF47413">
    <property type="entry name" value="lambda repressor-like DNA-binding domains"/>
    <property type="match status" value="1"/>
</dbReference>
<dbReference type="RefSeq" id="WP_088321746.1">
    <property type="nucleotide sequence ID" value="NZ_AVCX01000006.1"/>
</dbReference>
<dbReference type="InterPro" id="IPR001761">
    <property type="entry name" value="Peripla_BP/Lac1_sug-bd_dom"/>
</dbReference>
<dbReference type="PANTHER" id="PTHR30146:SF95">
    <property type="entry name" value="RIBOSE OPERON REPRESSOR"/>
    <property type="match status" value="1"/>
</dbReference>
<name>A0A0A3IQA9_9BACI</name>
<evidence type="ECO:0000313" key="7">
    <source>
        <dbReference type="Proteomes" id="UP000030437"/>
    </source>
</evidence>
<dbReference type="Pfam" id="PF00356">
    <property type="entry name" value="LacI"/>
    <property type="match status" value="1"/>
</dbReference>
<dbReference type="GO" id="GO:0000976">
    <property type="term" value="F:transcription cis-regulatory region binding"/>
    <property type="evidence" value="ECO:0007669"/>
    <property type="project" value="TreeGrafter"/>
</dbReference>
<keyword evidence="3" id="KW-0238">DNA-binding</keyword>
<dbReference type="CDD" id="cd06291">
    <property type="entry name" value="PBP1_Qymf-like"/>
    <property type="match status" value="1"/>
</dbReference>
<dbReference type="PROSITE" id="PS00356">
    <property type="entry name" value="HTH_LACI_1"/>
    <property type="match status" value="1"/>
</dbReference>
<dbReference type="Pfam" id="PF00532">
    <property type="entry name" value="Peripla_BP_1"/>
    <property type="match status" value="1"/>
</dbReference>
<protein>
    <submittedName>
        <fullName evidence="6">Ribose operon repressor</fullName>
    </submittedName>
</protein>
<evidence type="ECO:0000259" key="5">
    <source>
        <dbReference type="PROSITE" id="PS50932"/>
    </source>
</evidence>
<evidence type="ECO:0000256" key="1">
    <source>
        <dbReference type="ARBA" id="ARBA00022491"/>
    </source>
</evidence>